<gene>
    <name evidence="2" type="ORF">CC86DRAFT_458998</name>
</gene>
<dbReference type="AlphaFoldDB" id="A0A6A6ZJP6"/>
<feature type="compositionally biased region" description="Polar residues" evidence="1">
    <location>
        <begin position="21"/>
        <end position="31"/>
    </location>
</feature>
<organism evidence="2 3">
    <name type="scientific">Ophiobolus disseminans</name>
    <dbReference type="NCBI Taxonomy" id="1469910"/>
    <lineage>
        <taxon>Eukaryota</taxon>
        <taxon>Fungi</taxon>
        <taxon>Dikarya</taxon>
        <taxon>Ascomycota</taxon>
        <taxon>Pezizomycotina</taxon>
        <taxon>Dothideomycetes</taxon>
        <taxon>Pleosporomycetidae</taxon>
        <taxon>Pleosporales</taxon>
        <taxon>Pleosporineae</taxon>
        <taxon>Phaeosphaeriaceae</taxon>
        <taxon>Ophiobolus</taxon>
    </lineage>
</organism>
<evidence type="ECO:0000256" key="1">
    <source>
        <dbReference type="SAM" id="MobiDB-lite"/>
    </source>
</evidence>
<dbReference type="OrthoDB" id="3800705at2759"/>
<feature type="compositionally biased region" description="Polar residues" evidence="1">
    <location>
        <begin position="41"/>
        <end position="54"/>
    </location>
</feature>
<sequence>MEDSNIQPSSSTNVPDDGATQCGNSSVSATSCPEKAHHTGGEQTDTKSYYTPSGQRPYENCIAEASSNTLVDDELNQAMAESWSAPTLTASEPEINESCFMLVSSNNFSESITNGAPELEPRMQHGDVDEDRVGEERSPEDPIEQSRVLLGTRHLPTSDVLDSPSTQSYTAVNSSLDDTFTESWSGPTCVGSVLDATMAESYGRDAPEQTLALETALRTIECDAKVDALPKGRSWPKTNAGQSPRRISSPHSSLAKRGPLAKDSSLMHQIANASANANADAEAYYFEGFLAEDPSDAPWNIYHLRAASTICAFCASSFSGPNHRQKAIDHTRSVHLPSLKLSKAGNASAKQYSQRYTALSQATTNGNPAIQSAASSNVGQAQESRSGFPSQLQLANDLRAIGAQWQDEIASKVMATKKMSPARQIQQWANGTSVANVRDPEILLGRAQALVYTSSAALSPERRNDFFNGLDLIARDLLRQFPKDETVRGMQSALVSLERGPNLKLGRQSLESNRLITNPPNIKTCPNPNHGEHAPPGGGASGTVVDNNGVDTGLQDGRHTGDYTQHAANDAGRGPSIRVQGRKTKPKKRNLACPLKKNDEVHGQHPSCDYEGAPNMSALKLHLRKRSHNREVPFIRFCDLCLEYVVSEMEWNTLHDTKVCVCNTERRPRQTRGQPKVGAQWLRLYDGVCPMSSRHPSPYVDDATWRWKVPTSNSTTQHIESGPQAATHYDFDFNDPSSFQHISPQVSNQTHPEFSTVGRADTTAPTSNHPFRIGRSTVLEPMPTEFLYQTFPSAASALNTPQSFLEEGLVAARNEPPLSQFRFLGHNIDLIAAETGATNDQDDGLEFFFDEPADEVQMDVEADMLQLELPPTVGARPRLDRSRTNAGHLATLIFLVEQMEELEQHPDEENNMAMAQQIARANSLSREDIDALINRAKARIDALAEQIHPGSPCGIQQHIGTTVDSSIVPHVSFVDAVEAALRSDAQSPQPALPQQGQNPLSLDTSVSALSAAPLWEDSLSPLWNSLSPDPTARTFFPELDLTAIAS</sequence>
<accession>A0A6A6ZJP6</accession>
<dbReference type="Proteomes" id="UP000799424">
    <property type="component" value="Unassembled WGS sequence"/>
</dbReference>
<feature type="region of interest" description="Disordered" evidence="1">
    <location>
        <begin position="113"/>
        <end position="144"/>
    </location>
</feature>
<reference evidence="2" key="1">
    <citation type="journal article" date="2020" name="Stud. Mycol.">
        <title>101 Dothideomycetes genomes: a test case for predicting lifestyles and emergence of pathogens.</title>
        <authorList>
            <person name="Haridas S."/>
            <person name="Albert R."/>
            <person name="Binder M."/>
            <person name="Bloem J."/>
            <person name="Labutti K."/>
            <person name="Salamov A."/>
            <person name="Andreopoulos B."/>
            <person name="Baker S."/>
            <person name="Barry K."/>
            <person name="Bills G."/>
            <person name="Bluhm B."/>
            <person name="Cannon C."/>
            <person name="Castanera R."/>
            <person name="Culley D."/>
            <person name="Daum C."/>
            <person name="Ezra D."/>
            <person name="Gonzalez J."/>
            <person name="Henrissat B."/>
            <person name="Kuo A."/>
            <person name="Liang C."/>
            <person name="Lipzen A."/>
            <person name="Lutzoni F."/>
            <person name="Magnuson J."/>
            <person name="Mondo S."/>
            <person name="Nolan M."/>
            <person name="Ohm R."/>
            <person name="Pangilinan J."/>
            <person name="Park H.-J."/>
            <person name="Ramirez L."/>
            <person name="Alfaro M."/>
            <person name="Sun H."/>
            <person name="Tritt A."/>
            <person name="Yoshinaga Y."/>
            <person name="Zwiers L.-H."/>
            <person name="Turgeon B."/>
            <person name="Goodwin S."/>
            <person name="Spatafora J."/>
            <person name="Crous P."/>
            <person name="Grigoriev I."/>
        </authorList>
    </citation>
    <scope>NUCLEOTIDE SEQUENCE</scope>
    <source>
        <strain evidence="2">CBS 113818</strain>
    </source>
</reference>
<name>A0A6A6ZJP6_9PLEO</name>
<feature type="compositionally biased region" description="Polar residues" evidence="1">
    <location>
        <begin position="1"/>
        <end position="14"/>
    </location>
</feature>
<proteinExistence type="predicted"/>
<keyword evidence="3" id="KW-1185">Reference proteome</keyword>
<feature type="compositionally biased region" description="Polar residues" evidence="1">
    <location>
        <begin position="515"/>
        <end position="527"/>
    </location>
</feature>
<protein>
    <submittedName>
        <fullName evidence="2">Uncharacterized protein</fullName>
    </submittedName>
</protein>
<evidence type="ECO:0000313" key="3">
    <source>
        <dbReference type="Proteomes" id="UP000799424"/>
    </source>
</evidence>
<feature type="compositionally biased region" description="Polar residues" evidence="1">
    <location>
        <begin position="236"/>
        <end position="252"/>
    </location>
</feature>
<dbReference type="EMBL" id="MU006237">
    <property type="protein sequence ID" value="KAF2821321.1"/>
    <property type="molecule type" value="Genomic_DNA"/>
</dbReference>
<feature type="region of interest" description="Disordered" evidence="1">
    <location>
        <begin position="515"/>
        <end position="588"/>
    </location>
</feature>
<evidence type="ECO:0000313" key="2">
    <source>
        <dbReference type="EMBL" id="KAF2821321.1"/>
    </source>
</evidence>
<feature type="region of interest" description="Disordered" evidence="1">
    <location>
        <begin position="1"/>
        <end position="56"/>
    </location>
</feature>
<feature type="region of interest" description="Disordered" evidence="1">
    <location>
        <begin position="231"/>
        <end position="260"/>
    </location>
</feature>